<dbReference type="Gene3D" id="3.30.530.20">
    <property type="match status" value="1"/>
</dbReference>
<dbReference type="EMBL" id="JACHEN010000037">
    <property type="protein sequence ID" value="MBB6218389.1"/>
    <property type="molecule type" value="Genomic_DNA"/>
</dbReference>
<evidence type="ECO:0000313" key="3">
    <source>
        <dbReference type="EMBL" id="MBB6218389.1"/>
    </source>
</evidence>
<keyword evidence="4" id="KW-1185">Reference proteome</keyword>
<dbReference type="Proteomes" id="UP000579281">
    <property type="component" value="Unassembled WGS sequence"/>
</dbReference>
<dbReference type="InterPro" id="IPR013538">
    <property type="entry name" value="ASHA1/2-like_C"/>
</dbReference>
<comment type="caution">
    <text evidence="3">The sequence shown here is derived from an EMBL/GenBank/DDBJ whole genome shotgun (WGS) entry which is preliminary data.</text>
</comment>
<protein>
    <submittedName>
        <fullName evidence="3">Uncharacterized protein YndB with AHSA1/START domain</fullName>
    </submittedName>
</protein>
<evidence type="ECO:0000259" key="2">
    <source>
        <dbReference type="Pfam" id="PF08327"/>
    </source>
</evidence>
<organism evidence="3 4">
    <name type="scientific">Anaerosolibacter carboniphilus</name>
    <dbReference type="NCBI Taxonomy" id="1417629"/>
    <lineage>
        <taxon>Bacteria</taxon>
        <taxon>Bacillati</taxon>
        <taxon>Bacillota</taxon>
        <taxon>Clostridia</taxon>
        <taxon>Peptostreptococcales</taxon>
        <taxon>Thermotaleaceae</taxon>
        <taxon>Anaerosolibacter</taxon>
    </lineage>
</organism>
<feature type="domain" description="Activator of Hsp90 ATPase homologue 1/2-like C-terminal" evidence="2">
    <location>
        <begin position="19"/>
        <end position="159"/>
    </location>
</feature>
<gene>
    <name evidence="3" type="ORF">HNQ80_004553</name>
</gene>
<dbReference type="InterPro" id="IPR023393">
    <property type="entry name" value="START-like_dom_sf"/>
</dbReference>
<dbReference type="AlphaFoldDB" id="A0A841L7L9"/>
<evidence type="ECO:0000313" key="4">
    <source>
        <dbReference type="Proteomes" id="UP000579281"/>
    </source>
</evidence>
<comment type="similarity">
    <text evidence="1">Belongs to the AHA1 family.</text>
</comment>
<sequence length="163" mass="18126">MIWMKGKFKRTDTALRIIKASPSAIYQAFMDPKALVLWLPPEGMKGHIDVFEDQVGGTYRMTLTYVGSAHIAGKTSENIDVVQGIFVELVEDKRIVQRIEFESEDPAFSGAMIMTWNLVTVTDGTEVTVVCENVPVGIRQDEHEEGMGSTLENLARFLEAKGS</sequence>
<reference evidence="3 4" key="1">
    <citation type="submission" date="2020-08" db="EMBL/GenBank/DDBJ databases">
        <title>Genomic Encyclopedia of Type Strains, Phase IV (KMG-IV): sequencing the most valuable type-strain genomes for metagenomic binning, comparative biology and taxonomic classification.</title>
        <authorList>
            <person name="Goeker M."/>
        </authorList>
    </citation>
    <scope>NUCLEOTIDE SEQUENCE [LARGE SCALE GENOMIC DNA]</scope>
    <source>
        <strain evidence="3 4">DSM 103526</strain>
    </source>
</reference>
<name>A0A841L7L9_9FIRM</name>
<dbReference type="SUPFAM" id="SSF55961">
    <property type="entry name" value="Bet v1-like"/>
    <property type="match status" value="1"/>
</dbReference>
<evidence type="ECO:0000256" key="1">
    <source>
        <dbReference type="ARBA" id="ARBA00006817"/>
    </source>
</evidence>
<proteinExistence type="inferred from homology"/>
<dbReference type="Pfam" id="PF08327">
    <property type="entry name" value="AHSA1"/>
    <property type="match status" value="1"/>
</dbReference>
<accession>A0A841L7L9</accession>